<keyword evidence="1" id="KW-1133">Transmembrane helix</keyword>
<evidence type="ECO:0000256" key="1">
    <source>
        <dbReference type="SAM" id="Phobius"/>
    </source>
</evidence>
<evidence type="ECO:0000313" key="3">
    <source>
        <dbReference type="Proteomes" id="UP000520814"/>
    </source>
</evidence>
<feature type="transmembrane region" description="Helical" evidence="1">
    <location>
        <begin position="66"/>
        <end position="88"/>
    </location>
</feature>
<dbReference type="RefSeq" id="WP_184201636.1">
    <property type="nucleotide sequence ID" value="NZ_JACHGW010000004.1"/>
</dbReference>
<proteinExistence type="predicted"/>
<dbReference type="Proteomes" id="UP000520814">
    <property type="component" value="Unassembled WGS sequence"/>
</dbReference>
<sequence length="323" mass="34971">MMTLTKPRRLPVFATLAVAILVVEGIVAHSAALSHTRLVPYAVLADLVLVLPLVFYALVLRPEKRALLEAAPVATTGSLVAAVLLARAPHLGPVVLWVGIAAEVAVFALLWQKLSAAARRFKTAGGIDDPLLRLEAIPERWLRIVGLELVVGYYALVGPRVRRTLAASEFSYTEKSGLGGLLFALGFVTVVEGLVVHFLLRQWRPAAGWVFSGLHAYTLVWLAAAYQAARLRPVVVTANSLVFRYSLLWTAEIPRAQLASVAPIKAMPDDKTVLRAAFGDEPKLLLTFSEPVAVKGLLGKQKQITQLALFVDAPERLLAALET</sequence>
<feature type="transmembrane region" description="Helical" evidence="1">
    <location>
        <begin position="38"/>
        <end position="59"/>
    </location>
</feature>
<comment type="caution">
    <text evidence="2">The sequence shown here is derived from an EMBL/GenBank/DDBJ whole genome shotgun (WGS) entry which is preliminary data.</text>
</comment>
<dbReference type="EMBL" id="JACHGW010000004">
    <property type="protein sequence ID" value="MBB6052498.1"/>
    <property type="molecule type" value="Genomic_DNA"/>
</dbReference>
<feature type="transmembrane region" description="Helical" evidence="1">
    <location>
        <begin position="207"/>
        <end position="226"/>
    </location>
</feature>
<reference evidence="2 3" key="1">
    <citation type="submission" date="2020-08" db="EMBL/GenBank/DDBJ databases">
        <title>Genomic Encyclopedia of Type Strains, Phase IV (KMG-IV): sequencing the most valuable type-strain genomes for metagenomic binning, comparative biology and taxonomic classification.</title>
        <authorList>
            <person name="Goeker M."/>
        </authorList>
    </citation>
    <scope>NUCLEOTIDE SEQUENCE [LARGE SCALE GENOMIC DNA]</scope>
    <source>
        <strain evidence="2 3">DSM 23562</strain>
    </source>
</reference>
<dbReference type="AlphaFoldDB" id="A0A7W9SUX7"/>
<protein>
    <submittedName>
        <fullName evidence="2">Uncharacterized protein YjeT (DUF2065 family)</fullName>
    </submittedName>
</protein>
<evidence type="ECO:0000313" key="2">
    <source>
        <dbReference type="EMBL" id="MBB6052498.1"/>
    </source>
</evidence>
<keyword evidence="1" id="KW-0472">Membrane</keyword>
<feature type="transmembrane region" description="Helical" evidence="1">
    <location>
        <begin position="94"/>
        <end position="111"/>
    </location>
</feature>
<feature type="transmembrane region" description="Helical" evidence="1">
    <location>
        <begin position="141"/>
        <end position="157"/>
    </location>
</feature>
<keyword evidence="1" id="KW-0812">Transmembrane</keyword>
<keyword evidence="3" id="KW-1185">Reference proteome</keyword>
<gene>
    <name evidence="2" type="ORF">HNQ39_004319</name>
</gene>
<organism evidence="2 3">
    <name type="scientific">Armatimonas rosea</name>
    <dbReference type="NCBI Taxonomy" id="685828"/>
    <lineage>
        <taxon>Bacteria</taxon>
        <taxon>Bacillati</taxon>
        <taxon>Armatimonadota</taxon>
        <taxon>Armatimonadia</taxon>
        <taxon>Armatimonadales</taxon>
        <taxon>Armatimonadaceae</taxon>
        <taxon>Armatimonas</taxon>
    </lineage>
</organism>
<accession>A0A7W9SUX7</accession>
<feature type="transmembrane region" description="Helical" evidence="1">
    <location>
        <begin position="177"/>
        <end position="200"/>
    </location>
</feature>
<name>A0A7W9SUX7_ARMRO</name>